<name>A0A532V6T8_UNCT6</name>
<accession>A0A532V6T8</accession>
<gene>
    <name evidence="1" type="ORF">CEE36_07185</name>
</gene>
<dbReference type="EMBL" id="NJBO01000010">
    <property type="protein sequence ID" value="TKJ42677.1"/>
    <property type="molecule type" value="Genomic_DNA"/>
</dbReference>
<protein>
    <recommendedName>
        <fullName evidence="3">Pilus assembly protein PilM</fullName>
    </recommendedName>
</protein>
<reference evidence="1 2" key="1">
    <citation type="submission" date="2017-06" db="EMBL/GenBank/DDBJ databases">
        <title>Novel microbial phyla capable of carbon fixation and sulfur reduction in deep-sea sediments.</title>
        <authorList>
            <person name="Huang J."/>
            <person name="Baker B."/>
            <person name="Wang Y."/>
        </authorList>
    </citation>
    <scope>NUCLEOTIDE SEQUENCE [LARGE SCALE GENOMIC DNA]</scope>
    <source>
        <strain evidence="1">B3_TA06</strain>
    </source>
</reference>
<proteinExistence type="predicted"/>
<organism evidence="1 2">
    <name type="scientific">candidate division TA06 bacterium B3_TA06</name>
    <dbReference type="NCBI Taxonomy" id="2012487"/>
    <lineage>
        <taxon>Bacteria</taxon>
        <taxon>Bacteria division TA06</taxon>
    </lineage>
</organism>
<comment type="caution">
    <text evidence="1">The sequence shown here is derived from an EMBL/GenBank/DDBJ whole genome shotgun (WGS) entry which is preliminary data.</text>
</comment>
<dbReference type="Gene3D" id="3.30.420.40">
    <property type="match status" value="2"/>
</dbReference>
<dbReference type="Proteomes" id="UP000317778">
    <property type="component" value="Unassembled WGS sequence"/>
</dbReference>
<sequence length="282" mass="32094">MTYGIDISEEEIRWVRLPKGENPAACGRIQLEDNDRSPRRIRQVLKEFFSRERVSRFVFPLCGQGVRARVFASDKVDISELEDNVAWEAKFMLTYDTRRDVLSFDPLRSVGSQTWIVAVTAPLEVIQRKSGLFPKNPTHIETALTALANAVLRSKWGEKDIIILHLDRSRGFLVVVSHGNPILMQEIPRVNLKEARLSEEALSLWHDELKVRRNFLPQDKRRLDHFLLSGEAALVPENARALGECIDLTGEVFDPFEGVEIEGEKDKAPLFTLAYACALRGE</sequence>
<evidence type="ECO:0008006" key="3">
    <source>
        <dbReference type="Google" id="ProtNLM"/>
    </source>
</evidence>
<dbReference type="AlphaFoldDB" id="A0A532V6T8"/>
<evidence type="ECO:0000313" key="2">
    <source>
        <dbReference type="Proteomes" id="UP000317778"/>
    </source>
</evidence>
<dbReference type="Gene3D" id="3.30.1490.300">
    <property type="match status" value="1"/>
</dbReference>
<evidence type="ECO:0000313" key="1">
    <source>
        <dbReference type="EMBL" id="TKJ42677.1"/>
    </source>
</evidence>